<comment type="similarity">
    <text evidence="1">Belongs to the peptidase S28 family.</text>
</comment>
<dbReference type="InterPro" id="IPR042269">
    <property type="entry name" value="Ser_carbopepase_S28_SKS"/>
</dbReference>
<evidence type="ECO:0000256" key="2">
    <source>
        <dbReference type="ARBA" id="ARBA00022670"/>
    </source>
</evidence>
<keyword evidence="5" id="KW-0325">Glycoprotein</keyword>
<evidence type="ECO:0000256" key="5">
    <source>
        <dbReference type="ARBA" id="ARBA00023180"/>
    </source>
</evidence>
<organism evidence="7">
    <name type="scientific">Aphanomyces astaci</name>
    <name type="common">Crayfish plague agent</name>
    <dbReference type="NCBI Taxonomy" id="112090"/>
    <lineage>
        <taxon>Eukaryota</taxon>
        <taxon>Sar</taxon>
        <taxon>Stramenopiles</taxon>
        <taxon>Oomycota</taxon>
        <taxon>Saprolegniomycetes</taxon>
        <taxon>Saprolegniales</taxon>
        <taxon>Verrucalvaceae</taxon>
        <taxon>Aphanomyces</taxon>
    </lineage>
</organism>
<dbReference type="OrthoDB" id="1735038at2759"/>
<sequence length="536" mass="58709">MILSISLCVVLLGVAAGFPLQRYVILDHAWEFEPPRQQSSLMYLERSSSHPLGASKASNTTATVVEDWFHDQLLDHKGTKHTDVVWSQRYFSNSQYYGGPGYPVFFYISGESPASSSAVTSSGMFHVELARTFRAILVTLEHRYYGKSVPSDDLTTDSLEFLTSEQAIGDIVRFQAFFNAKLNVTRTNWVAFGGSYPGMLAAWTQLQHPTAFAGVVASSAPVHATYNLVAYSQAVSDGLRRYGNDTCVTVVRSAMAEVHRLLSSQDERDSARFRDLFNPCHAITTDDDRSVMESLVYDMFASTAQANNDDVGGGVAGLTLAGMCAAFRSNDGAVPVQLVATLFNRTVAKAKCVDARYHTRFAPFHDVNVSTSNMFRQWGYQLCAEFGFGQSTTTKHKSPMTTSTSSSTSSTSAFSPLEFITVDRTFGRMCKEAYNISNVPKRVDMTNAKYGGVGVLNAAQNVVFSSGSMDPWSPVVVTNATTKRTNSTSSTVVDIQDAAHCRDLYARRSGDSSHVVWAHNLIEAAVDNFLKSKPCQ</sequence>
<accession>W4GJU5</accession>
<dbReference type="RefSeq" id="XP_009830527.1">
    <property type="nucleotide sequence ID" value="XM_009832225.1"/>
</dbReference>
<dbReference type="InterPro" id="IPR008758">
    <property type="entry name" value="Peptidase_S28"/>
</dbReference>
<protein>
    <submittedName>
        <fullName evidence="7">Uncharacterized protein</fullName>
    </submittedName>
</protein>
<dbReference type="SUPFAM" id="SSF53474">
    <property type="entry name" value="alpha/beta-Hydrolases"/>
    <property type="match status" value="1"/>
</dbReference>
<dbReference type="VEuPathDB" id="FungiDB:H257_06850"/>
<dbReference type="Gene3D" id="1.20.120.980">
    <property type="entry name" value="Serine carboxypeptidase S28, SKS domain"/>
    <property type="match status" value="1"/>
</dbReference>
<dbReference type="EMBL" id="KI913127">
    <property type="protein sequence ID" value="ETV79591.1"/>
    <property type="molecule type" value="Genomic_DNA"/>
</dbReference>
<dbReference type="Pfam" id="PF05577">
    <property type="entry name" value="Peptidase_S28"/>
    <property type="match status" value="1"/>
</dbReference>
<evidence type="ECO:0000256" key="4">
    <source>
        <dbReference type="ARBA" id="ARBA00022801"/>
    </source>
</evidence>
<gene>
    <name evidence="7" type="ORF">H257_06850</name>
</gene>
<dbReference type="AlphaFoldDB" id="W4GJU5"/>
<dbReference type="GO" id="GO:0006508">
    <property type="term" value="P:proteolysis"/>
    <property type="evidence" value="ECO:0007669"/>
    <property type="project" value="UniProtKB-KW"/>
</dbReference>
<dbReference type="GO" id="GO:0070008">
    <property type="term" value="F:serine-type exopeptidase activity"/>
    <property type="evidence" value="ECO:0007669"/>
    <property type="project" value="InterPro"/>
</dbReference>
<keyword evidence="3 6" id="KW-0732">Signal</keyword>
<dbReference type="Gene3D" id="3.40.50.1820">
    <property type="entry name" value="alpha/beta hydrolase"/>
    <property type="match status" value="1"/>
</dbReference>
<reference evidence="7" key="1">
    <citation type="submission" date="2013-12" db="EMBL/GenBank/DDBJ databases">
        <title>The Genome Sequence of Aphanomyces astaci APO3.</title>
        <authorList>
            <consortium name="The Broad Institute Genomics Platform"/>
            <person name="Russ C."/>
            <person name="Tyler B."/>
            <person name="van West P."/>
            <person name="Dieguez-Uribeondo J."/>
            <person name="Young S.K."/>
            <person name="Zeng Q."/>
            <person name="Gargeya S."/>
            <person name="Fitzgerald M."/>
            <person name="Abouelleil A."/>
            <person name="Alvarado L."/>
            <person name="Chapman S.B."/>
            <person name="Gainer-Dewar J."/>
            <person name="Goldberg J."/>
            <person name="Griggs A."/>
            <person name="Gujja S."/>
            <person name="Hansen M."/>
            <person name="Howarth C."/>
            <person name="Imamovic A."/>
            <person name="Ireland A."/>
            <person name="Larimer J."/>
            <person name="McCowan C."/>
            <person name="Murphy C."/>
            <person name="Pearson M."/>
            <person name="Poon T.W."/>
            <person name="Priest M."/>
            <person name="Roberts A."/>
            <person name="Saif S."/>
            <person name="Shea T."/>
            <person name="Sykes S."/>
            <person name="Wortman J."/>
            <person name="Nusbaum C."/>
            <person name="Birren B."/>
        </authorList>
    </citation>
    <scope>NUCLEOTIDE SEQUENCE [LARGE SCALE GENOMIC DNA]</scope>
    <source>
        <strain evidence="7">APO3</strain>
    </source>
</reference>
<dbReference type="GO" id="GO:0008239">
    <property type="term" value="F:dipeptidyl-peptidase activity"/>
    <property type="evidence" value="ECO:0007669"/>
    <property type="project" value="TreeGrafter"/>
</dbReference>
<dbReference type="PANTHER" id="PTHR11010">
    <property type="entry name" value="PROTEASE S28 PRO-X CARBOXYPEPTIDASE-RELATED"/>
    <property type="match status" value="1"/>
</dbReference>
<keyword evidence="2" id="KW-0645">Protease</keyword>
<feature type="chain" id="PRO_5004841051" evidence="6">
    <location>
        <begin position="18"/>
        <end position="536"/>
    </location>
</feature>
<dbReference type="PANTHER" id="PTHR11010:SF38">
    <property type="entry name" value="LYSOSOMAL PRO-X CARBOXYPEPTIDASE"/>
    <property type="match status" value="1"/>
</dbReference>
<evidence type="ECO:0000256" key="1">
    <source>
        <dbReference type="ARBA" id="ARBA00011079"/>
    </source>
</evidence>
<proteinExistence type="inferred from homology"/>
<name>W4GJU5_APHAT</name>
<dbReference type="InterPro" id="IPR029058">
    <property type="entry name" value="AB_hydrolase_fold"/>
</dbReference>
<feature type="signal peptide" evidence="6">
    <location>
        <begin position="1"/>
        <end position="17"/>
    </location>
</feature>
<evidence type="ECO:0000313" key="7">
    <source>
        <dbReference type="EMBL" id="ETV79591.1"/>
    </source>
</evidence>
<dbReference type="GeneID" id="20808846"/>
<evidence type="ECO:0000256" key="3">
    <source>
        <dbReference type="ARBA" id="ARBA00022729"/>
    </source>
</evidence>
<evidence type="ECO:0000256" key="6">
    <source>
        <dbReference type="SAM" id="SignalP"/>
    </source>
</evidence>
<keyword evidence="4" id="KW-0378">Hydrolase</keyword>